<evidence type="ECO:0000259" key="6">
    <source>
        <dbReference type="Pfam" id="PF00155"/>
    </source>
</evidence>
<evidence type="ECO:0000256" key="4">
    <source>
        <dbReference type="ARBA" id="ARBA00022679"/>
    </source>
</evidence>
<organism evidence="7 8">
    <name type="scientific">Flavobacterium xanthum</name>
    <dbReference type="NCBI Taxonomy" id="69322"/>
    <lineage>
        <taxon>Bacteria</taxon>
        <taxon>Pseudomonadati</taxon>
        <taxon>Bacteroidota</taxon>
        <taxon>Flavobacteriia</taxon>
        <taxon>Flavobacteriales</taxon>
        <taxon>Flavobacteriaceae</taxon>
        <taxon>Flavobacterium</taxon>
    </lineage>
</organism>
<dbReference type="InterPro" id="IPR004839">
    <property type="entry name" value="Aminotransferase_I/II_large"/>
</dbReference>
<dbReference type="CDD" id="cd00609">
    <property type="entry name" value="AAT_like"/>
    <property type="match status" value="1"/>
</dbReference>
<dbReference type="FunFam" id="3.40.640.10:FF:000024">
    <property type="entry name" value="Kynurenine--oxoglutarate transaminase 3"/>
    <property type="match status" value="1"/>
</dbReference>
<accession>A0A1M7EV57</accession>
<dbReference type="GO" id="GO:0030170">
    <property type="term" value="F:pyridoxal phosphate binding"/>
    <property type="evidence" value="ECO:0007669"/>
    <property type="project" value="InterPro"/>
</dbReference>
<dbReference type="STRING" id="69322.SAMN05443669_101845"/>
<gene>
    <name evidence="7" type="ORF">SAMN05443669_101845</name>
</gene>
<dbReference type="GO" id="GO:0005737">
    <property type="term" value="C:cytoplasm"/>
    <property type="evidence" value="ECO:0007669"/>
    <property type="project" value="TreeGrafter"/>
</dbReference>
<keyword evidence="4 7" id="KW-0808">Transferase</keyword>
<evidence type="ECO:0000313" key="8">
    <source>
        <dbReference type="Proteomes" id="UP000184260"/>
    </source>
</evidence>
<dbReference type="EMBL" id="FRBU01000018">
    <property type="protein sequence ID" value="SHL95620.1"/>
    <property type="molecule type" value="Genomic_DNA"/>
</dbReference>
<comment type="similarity">
    <text evidence="2">Belongs to the class-I pyridoxal-phosphate-dependent aminotransferase family.</text>
</comment>
<evidence type="ECO:0000313" key="7">
    <source>
        <dbReference type="EMBL" id="SHL95620.1"/>
    </source>
</evidence>
<reference evidence="8" key="1">
    <citation type="submission" date="2016-11" db="EMBL/GenBank/DDBJ databases">
        <authorList>
            <person name="Varghese N."/>
            <person name="Submissions S."/>
        </authorList>
    </citation>
    <scope>NUCLEOTIDE SEQUENCE [LARGE SCALE GENOMIC DNA]</scope>
    <source>
        <strain evidence="8">DSM 3661</strain>
    </source>
</reference>
<comment type="cofactor">
    <cofactor evidence="1">
        <name>pyridoxal 5'-phosphate</name>
        <dbReference type="ChEBI" id="CHEBI:597326"/>
    </cofactor>
</comment>
<dbReference type="RefSeq" id="WP_073353512.1">
    <property type="nucleotide sequence ID" value="NZ_FRBU01000018.1"/>
</dbReference>
<dbReference type="PANTHER" id="PTHR43807">
    <property type="entry name" value="FI04487P"/>
    <property type="match status" value="1"/>
</dbReference>
<keyword evidence="8" id="KW-1185">Reference proteome</keyword>
<evidence type="ECO:0000256" key="5">
    <source>
        <dbReference type="ARBA" id="ARBA00022898"/>
    </source>
</evidence>
<feature type="domain" description="Aminotransferase class I/classII large" evidence="6">
    <location>
        <begin position="24"/>
        <end position="372"/>
    </location>
</feature>
<evidence type="ECO:0000256" key="3">
    <source>
        <dbReference type="ARBA" id="ARBA00022576"/>
    </source>
</evidence>
<evidence type="ECO:0000256" key="1">
    <source>
        <dbReference type="ARBA" id="ARBA00001933"/>
    </source>
</evidence>
<dbReference type="OrthoDB" id="9802328at2"/>
<protein>
    <submittedName>
        <fullName evidence="7">Methionine aminotransferase</fullName>
    </submittedName>
</protein>
<dbReference type="InterPro" id="IPR015422">
    <property type="entry name" value="PyrdxlP-dep_Trfase_small"/>
</dbReference>
<keyword evidence="3 7" id="KW-0032">Aminotransferase</keyword>
<evidence type="ECO:0000256" key="2">
    <source>
        <dbReference type="ARBA" id="ARBA00007441"/>
    </source>
</evidence>
<dbReference type="Pfam" id="PF00155">
    <property type="entry name" value="Aminotran_1_2"/>
    <property type="match status" value="1"/>
</dbReference>
<dbReference type="NCBIfam" id="NF006569">
    <property type="entry name" value="PRK09082.1"/>
    <property type="match status" value="1"/>
</dbReference>
<dbReference type="Gene3D" id="3.90.1150.10">
    <property type="entry name" value="Aspartate Aminotransferase, domain 1"/>
    <property type="match status" value="1"/>
</dbReference>
<dbReference type="GO" id="GO:0016212">
    <property type="term" value="F:kynurenine-oxoglutarate transaminase activity"/>
    <property type="evidence" value="ECO:0007669"/>
    <property type="project" value="TreeGrafter"/>
</dbReference>
<dbReference type="Proteomes" id="UP000184260">
    <property type="component" value="Unassembled WGS sequence"/>
</dbReference>
<name>A0A1M7EV57_9FLAO</name>
<dbReference type="SUPFAM" id="SSF53383">
    <property type="entry name" value="PLP-dependent transferases"/>
    <property type="match status" value="1"/>
</dbReference>
<dbReference type="Gene3D" id="3.40.640.10">
    <property type="entry name" value="Type I PLP-dependent aspartate aminotransferase-like (Major domain)"/>
    <property type="match status" value="1"/>
</dbReference>
<sequence>MSKLPNISTSIFTIMSKMAAEYNAINLSQGFPNFPVDERLTDIVAKLAKENVHQYTPMSGYPPLLSKIAVLIQNSYQRTVQPETELLVTAGATQGIFTTILALVKTNDEVIILDPSYDCYEAPVLLSQATPIRVALNDDYTPNWKIIESACSSKTKMIIINNPHNPTGKILTESDFEALEMLLEKYPDIILLSDEVYEYITFEEKHISAHTREKLLNRCVMVSSFGKSFHVTGWKIGYLVAPDYLMKEIKKVHQFLVFSVNSICQIAISAYLDLVSTAAIGKLYQEKRDYFRQLLKDSRFELMPCEGTYFQVVSYAAISNENDVAFCKRLIIEHGVAAIPISTFYADGKDLKLIRFCFAKDNATLEEAARRLCVI</sequence>
<dbReference type="PANTHER" id="PTHR43807:SF20">
    <property type="entry name" value="FI04487P"/>
    <property type="match status" value="1"/>
</dbReference>
<proteinExistence type="inferred from homology"/>
<dbReference type="InterPro" id="IPR051326">
    <property type="entry name" value="Kynurenine-oxoglutarate_AT"/>
</dbReference>
<dbReference type="AlphaFoldDB" id="A0A1M7EV57"/>
<dbReference type="InterPro" id="IPR015424">
    <property type="entry name" value="PyrdxlP-dep_Trfase"/>
</dbReference>
<dbReference type="InterPro" id="IPR015421">
    <property type="entry name" value="PyrdxlP-dep_Trfase_major"/>
</dbReference>
<keyword evidence="5" id="KW-0663">Pyridoxal phosphate</keyword>